<dbReference type="GO" id="GO:0071555">
    <property type="term" value="P:cell wall organization"/>
    <property type="evidence" value="ECO:0007669"/>
    <property type="project" value="UniProtKB-KW"/>
</dbReference>
<evidence type="ECO:0000256" key="5">
    <source>
        <dbReference type="ARBA" id="ARBA00022679"/>
    </source>
</evidence>
<reference evidence="15" key="1">
    <citation type="submission" date="2015-07" db="EMBL/GenBank/DDBJ databases">
        <title>Complete Genome of Thermincola ferriacetica strain Z-0001T.</title>
        <authorList>
            <person name="Lusk B."/>
            <person name="Badalamenti J.P."/>
            <person name="Parameswaran P."/>
            <person name="Bond D.R."/>
            <person name="Torres C.I."/>
        </authorList>
    </citation>
    <scope>NUCLEOTIDE SEQUENCE [LARGE SCALE GENOMIC DNA]</scope>
    <source>
        <strain evidence="15">Z-0001</strain>
    </source>
</reference>
<evidence type="ECO:0000256" key="1">
    <source>
        <dbReference type="ARBA" id="ARBA00004496"/>
    </source>
</evidence>
<sequence>MQKFIVIGGKRLNGRIRVSGAKNATLPVLAASLLTDKGCLIHEVPKLKDIDVMKEVLKYLGSVIECRGSSLKLDNSRVCSKEISEDLMRRMRASNLVMGPLLARFGHVRAAYPGGCAIGSRPMDLHLKGFAALGAEITEKHGFVEARANCLKGAEIHLDFPSVGATENLMMAAVLARGQTVIKNAAKEPEIVDLQNFLNSLGAKVRGAGTDVIKIEGAGELELAEHTVIPDRIEAATHLIAGAITAGEVVVENVIPEHLDSVIAKLREAGADIQVGQNWIKVASDGKFKAVDVKTLPYPGFPTDVQAQLMVLMTVAQGTSIISESIFENRFKHVDELRRMGADIKIEGRTAIVKGTSKLSGTFVEATDLRAGAALVLAGLIAEDATVIENIWHIDRGYEDLEKKYSALGARIMRVNSV</sequence>
<feature type="modified residue" description="2-(S-cysteinyl)pyruvic acid O-phosphothioketal" evidence="12">
    <location>
        <position position="116"/>
    </location>
</feature>
<dbReference type="InterPro" id="IPR013792">
    <property type="entry name" value="RNA3'P_cycl/enolpyr_Trfase_a/b"/>
</dbReference>
<keyword evidence="5 12" id="KW-0808">Transferase</keyword>
<comment type="caution">
    <text evidence="14">The sequence shown here is derived from an EMBL/GenBank/DDBJ whole genome shotgun (WGS) entry which is preliminary data.</text>
</comment>
<comment type="catalytic activity">
    <reaction evidence="11 12">
        <text>phosphoenolpyruvate + UDP-N-acetyl-alpha-D-glucosamine = UDP-N-acetyl-3-O-(1-carboxyvinyl)-alpha-D-glucosamine + phosphate</text>
        <dbReference type="Rhea" id="RHEA:18681"/>
        <dbReference type="ChEBI" id="CHEBI:43474"/>
        <dbReference type="ChEBI" id="CHEBI:57705"/>
        <dbReference type="ChEBI" id="CHEBI:58702"/>
        <dbReference type="ChEBI" id="CHEBI:68483"/>
        <dbReference type="EC" id="2.5.1.7"/>
    </reaction>
</comment>
<dbReference type="GO" id="GO:0019277">
    <property type="term" value="P:UDP-N-acetylgalactosamine biosynthetic process"/>
    <property type="evidence" value="ECO:0007669"/>
    <property type="project" value="InterPro"/>
</dbReference>
<feature type="binding site" evidence="12">
    <location>
        <position position="326"/>
    </location>
    <ligand>
        <name>UDP-N-acetyl-alpha-D-glucosamine</name>
        <dbReference type="ChEBI" id="CHEBI:57705"/>
    </ligand>
</feature>
<dbReference type="SUPFAM" id="SSF55205">
    <property type="entry name" value="EPT/RTPC-like"/>
    <property type="match status" value="1"/>
</dbReference>
<evidence type="ECO:0000256" key="7">
    <source>
        <dbReference type="ARBA" id="ARBA00022984"/>
    </source>
</evidence>
<dbReference type="PANTHER" id="PTHR43783:SF1">
    <property type="entry name" value="UDP-N-ACETYLGLUCOSAMINE 1-CARBOXYVINYLTRANSFERASE"/>
    <property type="match status" value="1"/>
</dbReference>
<keyword evidence="15" id="KW-1185">Reference proteome</keyword>
<feature type="binding site" evidence="12">
    <location>
        <begin position="22"/>
        <end position="23"/>
    </location>
    <ligand>
        <name>phosphoenolpyruvate</name>
        <dbReference type="ChEBI" id="CHEBI:58702"/>
    </ligand>
</feature>
<feature type="binding site" evidence="12">
    <location>
        <position position="92"/>
    </location>
    <ligand>
        <name>UDP-N-acetyl-alpha-D-glucosamine</name>
        <dbReference type="ChEBI" id="CHEBI:57705"/>
    </ligand>
</feature>
<dbReference type="Gene3D" id="3.65.10.10">
    <property type="entry name" value="Enolpyruvate transferase domain"/>
    <property type="match status" value="2"/>
</dbReference>
<evidence type="ECO:0000313" key="14">
    <source>
        <dbReference type="EMBL" id="KNZ70468.1"/>
    </source>
</evidence>
<dbReference type="InterPro" id="IPR001986">
    <property type="entry name" value="Enolpyruvate_Tfrase_dom"/>
</dbReference>
<evidence type="ECO:0000256" key="2">
    <source>
        <dbReference type="ARBA" id="ARBA00004752"/>
    </source>
</evidence>
<dbReference type="RefSeq" id="WP_052216853.1">
    <property type="nucleotide sequence ID" value="NZ_LGTE01000003.1"/>
</dbReference>
<evidence type="ECO:0000259" key="13">
    <source>
        <dbReference type="Pfam" id="PF00275"/>
    </source>
</evidence>
<proteinExistence type="inferred from homology"/>
<feature type="active site" description="Proton donor" evidence="12">
    <location>
        <position position="116"/>
    </location>
</feature>
<dbReference type="Pfam" id="PF00275">
    <property type="entry name" value="EPSP_synthase"/>
    <property type="match status" value="1"/>
</dbReference>
<dbReference type="GO" id="GO:0009252">
    <property type="term" value="P:peptidoglycan biosynthetic process"/>
    <property type="evidence" value="ECO:0007669"/>
    <property type="project" value="UniProtKB-UniRule"/>
</dbReference>
<dbReference type="GO" id="GO:0005737">
    <property type="term" value="C:cytoplasm"/>
    <property type="evidence" value="ECO:0007669"/>
    <property type="project" value="UniProtKB-SubCell"/>
</dbReference>
<organism evidence="14 15">
    <name type="scientific">Thermincola ferriacetica</name>
    <dbReference type="NCBI Taxonomy" id="281456"/>
    <lineage>
        <taxon>Bacteria</taxon>
        <taxon>Bacillati</taxon>
        <taxon>Bacillota</taxon>
        <taxon>Clostridia</taxon>
        <taxon>Eubacteriales</taxon>
        <taxon>Thermincolaceae</taxon>
        <taxon>Thermincola</taxon>
    </lineage>
</organism>
<comment type="pathway">
    <text evidence="2 12">Cell wall biogenesis; peptidoglycan biosynthesis.</text>
</comment>
<evidence type="ECO:0000256" key="12">
    <source>
        <dbReference type="HAMAP-Rule" id="MF_00111"/>
    </source>
</evidence>
<dbReference type="NCBIfam" id="TIGR01072">
    <property type="entry name" value="murA"/>
    <property type="match status" value="1"/>
</dbReference>
<dbReference type="EC" id="2.5.1.7" evidence="12"/>
<evidence type="ECO:0000256" key="11">
    <source>
        <dbReference type="ARBA" id="ARBA00047527"/>
    </source>
</evidence>
<dbReference type="GO" id="GO:0008760">
    <property type="term" value="F:UDP-N-acetylglucosamine 1-carboxyvinyltransferase activity"/>
    <property type="evidence" value="ECO:0007669"/>
    <property type="project" value="UniProtKB-UniRule"/>
</dbReference>
<dbReference type="HAMAP" id="MF_00111">
    <property type="entry name" value="MurA"/>
    <property type="match status" value="1"/>
</dbReference>
<evidence type="ECO:0000256" key="6">
    <source>
        <dbReference type="ARBA" id="ARBA00022960"/>
    </source>
</evidence>
<dbReference type="PATRIC" id="fig|281456.6.peg.687"/>
<evidence type="ECO:0000313" key="15">
    <source>
        <dbReference type="Proteomes" id="UP000037175"/>
    </source>
</evidence>
<keyword evidence="3 12" id="KW-0963">Cytoplasm</keyword>
<dbReference type="InterPro" id="IPR050068">
    <property type="entry name" value="MurA_subfamily"/>
</dbReference>
<evidence type="ECO:0000256" key="8">
    <source>
        <dbReference type="ARBA" id="ARBA00023306"/>
    </source>
</evidence>
<evidence type="ECO:0000256" key="4">
    <source>
        <dbReference type="ARBA" id="ARBA00022618"/>
    </source>
</evidence>
<keyword evidence="6 12" id="KW-0133">Cell shape</keyword>
<feature type="domain" description="Enolpyruvate transferase" evidence="13">
    <location>
        <begin position="8"/>
        <end position="404"/>
    </location>
</feature>
<comment type="similarity">
    <text evidence="10 12">Belongs to the EPSP synthase family. MurA subfamily.</text>
</comment>
<dbReference type="NCBIfam" id="NF006873">
    <property type="entry name" value="PRK09369.1"/>
    <property type="match status" value="1"/>
</dbReference>
<feature type="binding site" evidence="12">
    <location>
        <begin position="121"/>
        <end position="125"/>
    </location>
    <ligand>
        <name>UDP-N-acetyl-alpha-D-glucosamine</name>
        <dbReference type="ChEBI" id="CHEBI:57705"/>
    </ligand>
</feature>
<comment type="function">
    <text evidence="12">Cell wall formation. Adds enolpyruvyl to UDP-N-acetylglucosamine.</text>
</comment>
<accession>A0A0L6W534</accession>
<dbReference type="CDD" id="cd01555">
    <property type="entry name" value="UdpNAET"/>
    <property type="match status" value="1"/>
</dbReference>
<comment type="subcellular location">
    <subcellularLocation>
        <location evidence="1 12">Cytoplasm</location>
    </subcellularLocation>
</comment>
<dbReference type="PANTHER" id="PTHR43783">
    <property type="entry name" value="UDP-N-ACETYLGLUCOSAMINE 1-CARBOXYVINYLTRANSFERASE"/>
    <property type="match status" value="1"/>
</dbReference>
<keyword evidence="4 12" id="KW-0132">Cell division</keyword>
<gene>
    <name evidence="12" type="primary">murA</name>
    <name evidence="14" type="ORF">Tfer_0650</name>
</gene>
<name>A0A0L6W534_9FIRM</name>
<dbReference type="UniPathway" id="UPA00219"/>
<evidence type="ECO:0000256" key="9">
    <source>
        <dbReference type="ARBA" id="ARBA00023316"/>
    </source>
</evidence>
<keyword evidence="8 12" id="KW-0131">Cell cycle</keyword>
<comment type="caution">
    <text evidence="12">Lacks conserved residue(s) required for the propagation of feature annotation.</text>
</comment>
<evidence type="ECO:0000256" key="3">
    <source>
        <dbReference type="ARBA" id="ARBA00022490"/>
    </source>
</evidence>
<dbReference type="Proteomes" id="UP000037175">
    <property type="component" value="Unassembled WGS sequence"/>
</dbReference>
<keyword evidence="9 12" id="KW-0961">Cell wall biogenesis/degradation</keyword>
<dbReference type="InterPro" id="IPR036968">
    <property type="entry name" value="Enolpyruvate_Tfrase_sf"/>
</dbReference>
<dbReference type="EMBL" id="LGTE01000003">
    <property type="protein sequence ID" value="KNZ70468.1"/>
    <property type="molecule type" value="Genomic_DNA"/>
</dbReference>
<dbReference type="FunFam" id="3.65.10.10:FF:000001">
    <property type="entry name" value="UDP-N-acetylglucosamine 1-carboxyvinyltransferase"/>
    <property type="match status" value="1"/>
</dbReference>
<dbReference type="GO" id="GO:0008360">
    <property type="term" value="P:regulation of cell shape"/>
    <property type="evidence" value="ECO:0007669"/>
    <property type="project" value="UniProtKB-KW"/>
</dbReference>
<protein>
    <recommendedName>
        <fullName evidence="12">UDP-N-acetylglucosamine 1-carboxyvinyltransferase</fullName>
        <ecNumber evidence="12">2.5.1.7</ecNumber>
    </recommendedName>
    <alternativeName>
        <fullName evidence="12">Enoylpyruvate transferase</fullName>
    </alternativeName>
    <alternativeName>
        <fullName evidence="12">UDP-N-acetylglucosamine enolpyruvyl transferase</fullName>
        <shortName evidence="12">EPT</shortName>
    </alternativeName>
</protein>
<dbReference type="AlphaFoldDB" id="A0A0L6W534"/>
<feature type="binding site" evidence="12">
    <location>
        <position position="304"/>
    </location>
    <ligand>
        <name>UDP-N-acetyl-alpha-D-glucosamine</name>
        <dbReference type="ChEBI" id="CHEBI:57705"/>
    </ligand>
</feature>
<dbReference type="GO" id="GO:0051301">
    <property type="term" value="P:cell division"/>
    <property type="evidence" value="ECO:0007669"/>
    <property type="project" value="UniProtKB-KW"/>
</dbReference>
<evidence type="ECO:0000256" key="10">
    <source>
        <dbReference type="ARBA" id="ARBA00038367"/>
    </source>
</evidence>
<keyword evidence="7 12" id="KW-0573">Peptidoglycan synthesis</keyword>
<keyword evidence="12" id="KW-0670">Pyruvate</keyword>
<dbReference type="InterPro" id="IPR005750">
    <property type="entry name" value="UDP_GlcNAc_COvinyl_MurA"/>
</dbReference>